<keyword evidence="2" id="KW-0328">Glycosyltransferase</keyword>
<organism evidence="6 7">
    <name type="scientific">Streptomyces marincola</name>
    <dbReference type="NCBI Taxonomy" id="2878388"/>
    <lineage>
        <taxon>Bacteria</taxon>
        <taxon>Bacillati</taxon>
        <taxon>Actinomycetota</taxon>
        <taxon>Actinomycetes</taxon>
        <taxon>Kitasatosporales</taxon>
        <taxon>Streptomycetaceae</taxon>
        <taxon>Streptomyces</taxon>
    </lineage>
</organism>
<feature type="region of interest" description="Disordered" evidence="4">
    <location>
        <begin position="120"/>
        <end position="146"/>
    </location>
</feature>
<dbReference type="InterPro" id="IPR050834">
    <property type="entry name" value="Glycosyltransf_2"/>
</dbReference>
<dbReference type="KEGG" id="smao:CAG99_02220"/>
<reference evidence="6 7" key="1">
    <citation type="submission" date="2017-05" db="EMBL/GenBank/DDBJ databases">
        <title>Complete genome sequence of Streptomyces sp. SCSIO 03032 revealed the diverse biosynthetic pathways for its bioactive secondary metabolites.</title>
        <authorList>
            <person name="Ma L."/>
            <person name="Zhu Y."/>
            <person name="Zhang W."/>
            <person name="Zhang G."/>
            <person name="Tian X."/>
            <person name="Zhang S."/>
            <person name="Zhang C."/>
        </authorList>
    </citation>
    <scope>NUCLEOTIDE SEQUENCE [LARGE SCALE GENOMIC DNA]</scope>
    <source>
        <strain evidence="6 7">SCSIO 03032</strain>
    </source>
</reference>
<evidence type="ECO:0000313" key="7">
    <source>
        <dbReference type="Proteomes" id="UP000194218"/>
    </source>
</evidence>
<evidence type="ECO:0000256" key="2">
    <source>
        <dbReference type="ARBA" id="ARBA00022676"/>
    </source>
</evidence>
<comment type="similarity">
    <text evidence="1">Belongs to the glycosyltransferase 2 family.</text>
</comment>
<dbReference type="EMBL" id="CP021121">
    <property type="protein sequence ID" value="ARQ67803.1"/>
    <property type="molecule type" value="Genomic_DNA"/>
</dbReference>
<evidence type="ECO:0000256" key="3">
    <source>
        <dbReference type="ARBA" id="ARBA00022679"/>
    </source>
</evidence>
<evidence type="ECO:0000256" key="4">
    <source>
        <dbReference type="SAM" id="MobiDB-lite"/>
    </source>
</evidence>
<protein>
    <submittedName>
        <fullName evidence="6">Glycosyl transferase</fullName>
    </submittedName>
</protein>
<dbReference type="Proteomes" id="UP000194218">
    <property type="component" value="Chromosome"/>
</dbReference>
<keyword evidence="3 6" id="KW-0808">Transferase</keyword>
<dbReference type="PANTHER" id="PTHR43685">
    <property type="entry name" value="GLYCOSYLTRANSFERASE"/>
    <property type="match status" value="1"/>
</dbReference>
<evidence type="ECO:0000313" key="6">
    <source>
        <dbReference type="EMBL" id="ARQ67803.1"/>
    </source>
</evidence>
<evidence type="ECO:0000259" key="5">
    <source>
        <dbReference type="Pfam" id="PF00535"/>
    </source>
</evidence>
<dbReference type="AlphaFoldDB" id="A0A1W7CSL1"/>
<dbReference type="Pfam" id="PF00535">
    <property type="entry name" value="Glycos_transf_2"/>
    <property type="match status" value="1"/>
</dbReference>
<gene>
    <name evidence="6" type="ORF">CAG99_02220</name>
</gene>
<dbReference type="InterPro" id="IPR001173">
    <property type="entry name" value="Glyco_trans_2-like"/>
</dbReference>
<dbReference type="OrthoDB" id="9787979at2"/>
<feature type="compositionally biased region" description="Low complexity" evidence="4">
    <location>
        <begin position="126"/>
        <end position="143"/>
    </location>
</feature>
<dbReference type="InterPro" id="IPR029044">
    <property type="entry name" value="Nucleotide-diphossugar_trans"/>
</dbReference>
<dbReference type="PANTHER" id="PTHR43685:SF5">
    <property type="entry name" value="GLYCOSYLTRANSFERASE EPSE-RELATED"/>
    <property type="match status" value="1"/>
</dbReference>
<sequence length="291" mass="30896">MVIATRNRATGLLATLDRLTALPERPPITVVDNASDDGTRALLASRFPAVRVLALPANLGAPARNKGVLALPARYIAFSDDDSWWEPGALAEAVALMERDPRLGLVAARTLVGEERVPDPLNDVLAASPPAADDDPQAPAAGDGQPGPPVLGFLGCAAVVRRSAFLSVGGYHPLLFIGGEETLLAYDLTAAGWHVRYAPQVTAVHRPAAGPRPGRDALMRRNEVLTAWLRRPLPVALRSTWRLAGAARREPAARQALGQLLPRLPAAVRGRRPLPAGVEAHVRRLEPADAP</sequence>
<accession>A0A1W7CSL1</accession>
<feature type="domain" description="Glycosyltransferase 2-like" evidence="5">
    <location>
        <begin position="2"/>
        <end position="165"/>
    </location>
</feature>
<dbReference type="Gene3D" id="3.90.550.10">
    <property type="entry name" value="Spore Coat Polysaccharide Biosynthesis Protein SpsA, Chain A"/>
    <property type="match status" value="1"/>
</dbReference>
<proteinExistence type="inferred from homology"/>
<evidence type="ECO:0000256" key="1">
    <source>
        <dbReference type="ARBA" id="ARBA00006739"/>
    </source>
</evidence>
<dbReference type="GO" id="GO:0016757">
    <property type="term" value="F:glycosyltransferase activity"/>
    <property type="evidence" value="ECO:0007669"/>
    <property type="project" value="UniProtKB-KW"/>
</dbReference>
<dbReference type="SUPFAM" id="SSF53448">
    <property type="entry name" value="Nucleotide-diphospho-sugar transferases"/>
    <property type="match status" value="1"/>
</dbReference>
<keyword evidence="7" id="KW-1185">Reference proteome</keyword>
<name>A0A1W7CSL1_9ACTN</name>